<dbReference type="InterPro" id="IPR027417">
    <property type="entry name" value="P-loop_NTPase"/>
</dbReference>
<proteinExistence type="inferred from homology"/>
<dbReference type="SMART" id="SM00382">
    <property type="entry name" value="AAA"/>
    <property type="match status" value="1"/>
</dbReference>
<dbReference type="CDD" id="cd03268">
    <property type="entry name" value="ABC_BcrA_bacitracin_resist"/>
    <property type="match status" value="1"/>
</dbReference>
<dbReference type="OrthoDB" id="9809205at2"/>
<dbReference type="PANTHER" id="PTHR43335:SF8">
    <property type="entry name" value="ABC TRANSPORTER, ATP-BINDING PROTEIN"/>
    <property type="match status" value="1"/>
</dbReference>
<evidence type="ECO:0000256" key="3">
    <source>
        <dbReference type="ARBA" id="ARBA00022741"/>
    </source>
</evidence>
<dbReference type="PROSITE" id="PS00211">
    <property type="entry name" value="ABC_TRANSPORTER_1"/>
    <property type="match status" value="1"/>
</dbReference>
<dbReference type="SUPFAM" id="SSF52540">
    <property type="entry name" value="P-loop containing nucleoside triphosphate hydrolases"/>
    <property type="match status" value="1"/>
</dbReference>
<name>A0A6I1MHD7_9CLOT</name>
<keyword evidence="7" id="KW-1185">Reference proteome</keyword>
<dbReference type="EMBL" id="WHJC01000029">
    <property type="protein sequence ID" value="MPQ42946.1"/>
    <property type="molecule type" value="Genomic_DNA"/>
</dbReference>
<evidence type="ECO:0000256" key="2">
    <source>
        <dbReference type="ARBA" id="ARBA00022448"/>
    </source>
</evidence>
<evidence type="ECO:0000313" key="6">
    <source>
        <dbReference type="EMBL" id="MPQ42946.1"/>
    </source>
</evidence>
<evidence type="ECO:0000313" key="7">
    <source>
        <dbReference type="Proteomes" id="UP000430345"/>
    </source>
</evidence>
<sequence length="307" mass="34444">MNDYIVETVNLTKDFKNFKAVDSINLNIKKERIYGFLGPNGAGKSTTLKMLLGLIKPTSGEGRIFSKDINKNREEILSNIGALIESPSYYAHLTAYENLEIIRRVLKIEKESIEEALKLVNLWEVRNKKVKEFSLGMKQRLGIAQALIGNPKLLILDEPTNGLDPAGIIEMRELIKSLPKKKGITVIISSHILSEIELIASEVGVINKGKLIYEGTLEELKEKSTANLVLGIDNFESVKKSAYKILVNRGYKVVEELGKFFIKADNIIPSKVCREMVMAGFDINYLTYEQKSLEDIFLCLTRGTGLC</sequence>
<gene>
    <name evidence="6" type="ORF">GBZ86_04140</name>
</gene>
<dbReference type="InterPro" id="IPR017871">
    <property type="entry name" value="ABC_transporter-like_CS"/>
</dbReference>
<evidence type="ECO:0000256" key="1">
    <source>
        <dbReference type="ARBA" id="ARBA00005417"/>
    </source>
</evidence>
<dbReference type="InterPro" id="IPR003593">
    <property type="entry name" value="AAA+_ATPase"/>
</dbReference>
<evidence type="ECO:0000259" key="5">
    <source>
        <dbReference type="PROSITE" id="PS50893"/>
    </source>
</evidence>
<dbReference type="InterPro" id="IPR003439">
    <property type="entry name" value="ABC_transporter-like_ATP-bd"/>
</dbReference>
<dbReference type="Pfam" id="PF00005">
    <property type="entry name" value="ABC_tran"/>
    <property type="match status" value="1"/>
</dbReference>
<dbReference type="Gene3D" id="3.40.50.300">
    <property type="entry name" value="P-loop containing nucleotide triphosphate hydrolases"/>
    <property type="match status" value="1"/>
</dbReference>
<dbReference type="Proteomes" id="UP000430345">
    <property type="component" value="Unassembled WGS sequence"/>
</dbReference>
<dbReference type="RefSeq" id="WP_152888027.1">
    <property type="nucleotide sequence ID" value="NZ_WHJC01000029.1"/>
</dbReference>
<reference evidence="6 7" key="1">
    <citation type="submission" date="2019-10" db="EMBL/GenBank/DDBJ databases">
        <title>The Genome Sequence of Clostridium tarantellae Isolated from Fish Brain.</title>
        <authorList>
            <person name="Bano L."/>
            <person name="Kiel M."/>
            <person name="Sales G."/>
            <person name="Doxey A.C."/>
            <person name="Mansfield M.J."/>
            <person name="Schiavone M."/>
            <person name="Rossetto O."/>
            <person name="Pirazzini M."/>
            <person name="Dobrindt U."/>
            <person name="Montecucco C."/>
        </authorList>
    </citation>
    <scope>NUCLEOTIDE SEQUENCE [LARGE SCALE GENOMIC DNA]</scope>
    <source>
        <strain evidence="6 7">DSM 3997</strain>
    </source>
</reference>
<comment type="similarity">
    <text evidence="1">Belongs to the ABC transporter superfamily.</text>
</comment>
<dbReference type="PROSITE" id="PS50893">
    <property type="entry name" value="ABC_TRANSPORTER_2"/>
    <property type="match status" value="1"/>
</dbReference>
<keyword evidence="3" id="KW-0547">Nucleotide-binding</keyword>
<dbReference type="GO" id="GO:0016887">
    <property type="term" value="F:ATP hydrolysis activity"/>
    <property type="evidence" value="ECO:0007669"/>
    <property type="project" value="InterPro"/>
</dbReference>
<accession>A0A6I1MHD7</accession>
<keyword evidence="2" id="KW-0813">Transport</keyword>
<feature type="domain" description="ABC transporter" evidence="5">
    <location>
        <begin position="6"/>
        <end position="233"/>
    </location>
</feature>
<dbReference type="GO" id="GO:0005524">
    <property type="term" value="F:ATP binding"/>
    <property type="evidence" value="ECO:0007669"/>
    <property type="project" value="UniProtKB-KW"/>
</dbReference>
<dbReference type="PANTHER" id="PTHR43335">
    <property type="entry name" value="ABC TRANSPORTER, ATP-BINDING PROTEIN"/>
    <property type="match status" value="1"/>
</dbReference>
<keyword evidence="4 6" id="KW-0067">ATP-binding</keyword>
<comment type="caution">
    <text evidence="6">The sequence shown here is derived from an EMBL/GenBank/DDBJ whole genome shotgun (WGS) entry which is preliminary data.</text>
</comment>
<evidence type="ECO:0000256" key="4">
    <source>
        <dbReference type="ARBA" id="ARBA00022840"/>
    </source>
</evidence>
<protein>
    <submittedName>
        <fullName evidence="6">ATP-binding cassette domain-containing protein</fullName>
    </submittedName>
</protein>
<dbReference type="AlphaFoldDB" id="A0A6I1MHD7"/>
<organism evidence="6 7">
    <name type="scientific">Clostridium tarantellae</name>
    <dbReference type="NCBI Taxonomy" id="39493"/>
    <lineage>
        <taxon>Bacteria</taxon>
        <taxon>Bacillati</taxon>
        <taxon>Bacillota</taxon>
        <taxon>Clostridia</taxon>
        <taxon>Eubacteriales</taxon>
        <taxon>Clostridiaceae</taxon>
        <taxon>Clostridium</taxon>
    </lineage>
</organism>